<dbReference type="InterPro" id="IPR002110">
    <property type="entry name" value="Ankyrin_rpt"/>
</dbReference>
<dbReference type="Pfam" id="PF00023">
    <property type="entry name" value="Ank"/>
    <property type="match status" value="1"/>
</dbReference>
<dbReference type="Proteomes" id="UP001147782">
    <property type="component" value="Unassembled WGS sequence"/>
</dbReference>
<keyword evidence="2 3" id="KW-0040">ANK repeat</keyword>
<gene>
    <name evidence="4" type="ORF">N7496_008840</name>
</gene>
<evidence type="ECO:0000313" key="5">
    <source>
        <dbReference type="Proteomes" id="UP001147782"/>
    </source>
</evidence>
<dbReference type="OrthoDB" id="426293at2759"/>
<dbReference type="PROSITE" id="PS50297">
    <property type="entry name" value="ANK_REP_REGION"/>
    <property type="match status" value="3"/>
</dbReference>
<dbReference type="InterPro" id="IPR036770">
    <property type="entry name" value="Ankyrin_rpt-contain_sf"/>
</dbReference>
<organism evidence="4 5">
    <name type="scientific">Penicillium cataractarum</name>
    <dbReference type="NCBI Taxonomy" id="2100454"/>
    <lineage>
        <taxon>Eukaryota</taxon>
        <taxon>Fungi</taxon>
        <taxon>Dikarya</taxon>
        <taxon>Ascomycota</taxon>
        <taxon>Pezizomycotina</taxon>
        <taxon>Eurotiomycetes</taxon>
        <taxon>Eurotiomycetidae</taxon>
        <taxon>Eurotiales</taxon>
        <taxon>Aspergillaceae</taxon>
        <taxon>Penicillium</taxon>
    </lineage>
</organism>
<dbReference type="GeneID" id="81440938"/>
<accession>A0A9W9RZD1</accession>
<feature type="repeat" description="ANK" evidence="3">
    <location>
        <begin position="80"/>
        <end position="104"/>
    </location>
</feature>
<evidence type="ECO:0000256" key="2">
    <source>
        <dbReference type="ARBA" id="ARBA00023043"/>
    </source>
</evidence>
<comment type="caution">
    <text evidence="4">The sequence shown here is derived from an EMBL/GenBank/DDBJ whole genome shotgun (WGS) entry which is preliminary data.</text>
</comment>
<dbReference type="SMART" id="SM00248">
    <property type="entry name" value="ANK"/>
    <property type="match status" value="4"/>
</dbReference>
<feature type="repeat" description="ANK" evidence="3">
    <location>
        <begin position="46"/>
        <end position="71"/>
    </location>
</feature>
<sequence>MSGVEPDGRNKDKATPFSAAAMLNHLEVMQLLLSTEKVDIEALDYNRRTPLSLAAGNGHSDAVSFLLGTGAVDPDSKDKDGQTPLSWAAESGHVDVVKLLLATGQVAPDTPADNGKTALSHAAYRLPYISSTNGYEETRAKERLALEEIRRLLKGQAPLVPSIAASTRKEAPKSLPKSDPLGVMEELLKRNDVNPNSQDEAGETPLMFAVQRKHVDAVRILMETGKMKLNLRDEDGWTVFSYAQGAPKPIKLTKAQLDEAAWDTWEATL</sequence>
<keyword evidence="1" id="KW-0677">Repeat</keyword>
<protein>
    <submittedName>
        <fullName evidence="4">Uncharacterized protein</fullName>
    </submittedName>
</protein>
<reference evidence="4" key="2">
    <citation type="journal article" date="2023" name="IMA Fungus">
        <title>Comparative genomic study of the Penicillium genus elucidates a diverse pangenome and 15 lateral gene transfer events.</title>
        <authorList>
            <person name="Petersen C."/>
            <person name="Sorensen T."/>
            <person name="Nielsen M.R."/>
            <person name="Sondergaard T.E."/>
            <person name="Sorensen J.L."/>
            <person name="Fitzpatrick D.A."/>
            <person name="Frisvad J.C."/>
            <person name="Nielsen K.L."/>
        </authorList>
    </citation>
    <scope>NUCLEOTIDE SEQUENCE</scope>
    <source>
        <strain evidence="4">IBT 29864</strain>
    </source>
</reference>
<evidence type="ECO:0000313" key="4">
    <source>
        <dbReference type="EMBL" id="KAJ5369080.1"/>
    </source>
</evidence>
<dbReference type="RefSeq" id="XP_056553822.1">
    <property type="nucleotide sequence ID" value="XM_056701759.1"/>
</dbReference>
<dbReference type="PROSITE" id="PS50088">
    <property type="entry name" value="ANK_REPEAT"/>
    <property type="match status" value="3"/>
</dbReference>
<reference evidence="4" key="1">
    <citation type="submission" date="2022-11" db="EMBL/GenBank/DDBJ databases">
        <authorList>
            <person name="Petersen C."/>
        </authorList>
    </citation>
    <scope>NUCLEOTIDE SEQUENCE</scope>
    <source>
        <strain evidence="4">IBT 29864</strain>
    </source>
</reference>
<feature type="repeat" description="ANK" evidence="3">
    <location>
        <begin position="201"/>
        <end position="225"/>
    </location>
</feature>
<dbReference type="Gene3D" id="1.25.40.20">
    <property type="entry name" value="Ankyrin repeat-containing domain"/>
    <property type="match status" value="2"/>
</dbReference>
<evidence type="ECO:0000256" key="3">
    <source>
        <dbReference type="PROSITE-ProRule" id="PRU00023"/>
    </source>
</evidence>
<dbReference type="Pfam" id="PF13857">
    <property type="entry name" value="Ank_5"/>
    <property type="match status" value="1"/>
</dbReference>
<dbReference type="SUPFAM" id="SSF48403">
    <property type="entry name" value="Ankyrin repeat"/>
    <property type="match status" value="1"/>
</dbReference>
<dbReference type="Pfam" id="PF12796">
    <property type="entry name" value="Ank_2"/>
    <property type="match status" value="1"/>
</dbReference>
<name>A0A9W9RZD1_9EURO</name>
<keyword evidence="5" id="KW-1185">Reference proteome</keyword>
<proteinExistence type="predicted"/>
<evidence type="ECO:0000256" key="1">
    <source>
        <dbReference type="ARBA" id="ARBA00022737"/>
    </source>
</evidence>
<dbReference type="AlphaFoldDB" id="A0A9W9RZD1"/>
<dbReference type="PANTHER" id="PTHR24171">
    <property type="entry name" value="ANKYRIN REPEAT DOMAIN-CONTAINING PROTEIN 39-RELATED"/>
    <property type="match status" value="1"/>
</dbReference>
<dbReference type="EMBL" id="JAPZBS010000007">
    <property type="protein sequence ID" value="KAJ5369080.1"/>
    <property type="molecule type" value="Genomic_DNA"/>
</dbReference>